<evidence type="ECO:0000256" key="6">
    <source>
        <dbReference type="ARBA" id="ARBA00022927"/>
    </source>
</evidence>
<evidence type="ECO:0000256" key="11">
    <source>
        <dbReference type="SAM" id="Phobius"/>
    </source>
</evidence>
<dbReference type="AlphaFoldDB" id="A0A2K1STU3"/>
<keyword evidence="6" id="KW-0653">Protein transport</keyword>
<gene>
    <name evidence="12" type="primary">yajC</name>
    <name evidence="12" type="ORF">BFS05_05680</name>
</gene>
<evidence type="ECO:0000313" key="13">
    <source>
        <dbReference type="Proteomes" id="UP000236146"/>
    </source>
</evidence>
<keyword evidence="4" id="KW-1003">Cell membrane</keyword>
<dbReference type="NCBIfam" id="TIGR00739">
    <property type="entry name" value="yajC"/>
    <property type="match status" value="1"/>
</dbReference>
<evidence type="ECO:0000256" key="2">
    <source>
        <dbReference type="ARBA" id="ARBA00006742"/>
    </source>
</evidence>
<evidence type="ECO:0000256" key="8">
    <source>
        <dbReference type="ARBA" id="ARBA00023010"/>
    </source>
</evidence>
<dbReference type="PANTHER" id="PTHR33909:SF1">
    <property type="entry name" value="SEC TRANSLOCON ACCESSORY COMPLEX SUBUNIT YAJC"/>
    <property type="match status" value="1"/>
</dbReference>
<keyword evidence="5 11" id="KW-0812">Transmembrane</keyword>
<evidence type="ECO:0000256" key="3">
    <source>
        <dbReference type="ARBA" id="ARBA00022448"/>
    </source>
</evidence>
<organism evidence="12 13">
    <name type="scientific">Gardnerella vaginalis</name>
    <dbReference type="NCBI Taxonomy" id="2702"/>
    <lineage>
        <taxon>Bacteria</taxon>
        <taxon>Bacillati</taxon>
        <taxon>Actinomycetota</taxon>
        <taxon>Actinomycetes</taxon>
        <taxon>Bifidobacteriales</taxon>
        <taxon>Bifidobacteriaceae</taxon>
        <taxon>Gardnerella</taxon>
    </lineage>
</organism>
<feature type="transmembrane region" description="Helical" evidence="11">
    <location>
        <begin position="6"/>
        <end position="24"/>
    </location>
</feature>
<proteinExistence type="inferred from homology"/>
<keyword evidence="7 11" id="KW-1133">Transmembrane helix</keyword>
<keyword evidence="9 11" id="KW-0472">Membrane</keyword>
<keyword evidence="3" id="KW-0813">Transport</keyword>
<evidence type="ECO:0000256" key="9">
    <source>
        <dbReference type="ARBA" id="ARBA00023136"/>
    </source>
</evidence>
<evidence type="ECO:0000256" key="10">
    <source>
        <dbReference type="SAM" id="MobiDB-lite"/>
    </source>
</evidence>
<evidence type="ECO:0000256" key="7">
    <source>
        <dbReference type="ARBA" id="ARBA00022989"/>
    </source>
</evidence>
<protein>
    <submittedName>
        <fullName evidence="12">Preprotein translocase subunit YajC</fullName>
    </submittedName>
</protein>
<dbReference type="InterPro" id="IPR003849">
    <property type="entry name" value="Preprotein_translocase_YajC"/>
</dbReference>
<dbReference type="SMART" id="SM01323">
    <property type="entry name" value="YajC"/>
    <property type="match status" value="1"/>
</dbReference>
<reference evidence="13" key="1">
    <citation type="submission" date="2016-10" db="EMBL/GenBank/DDBJ databases">
        <authorList>
            <person name="Bumgarner R.E."/>
            <person name="Fredricks D.N."/>
            <person name="Srinivasan S."/>
        </authorList>
    </citation>
    <scope>NUCLEOTIDE SEQUENCE [LARGE SCALE GENOMIC DNA]</scope>
    <source>
        <strain evidence="13">KA00225</strain>
    </source>
</reference>
<dbReference type="PANTHER" id="PTHR33909">
    <property type="entry name" value="SEC TRANSLOCON ACCESSORY COMPLEX SUBUNIT YAJC"/>
    <property type="match status" value="1"/>
</dbReference>
<feature type="compositionally biased region" description="Basic and acidic residues" evidence="10">
    <location>
        <begin position="102"/>
        <end position="148"/>
    </location>
</feature>
<dbReference type="RefSeq" id="WP_103085002.1">
    <property type="nucleotide sequence ID" value="NZ_MNLH01000006.1"/>
</dbReference>
<dbReference type="EMBL" id="MNLH01000006">
    <property type="protein sequence ID" value="PNS42957.1"/>
    <property type="molecule type" value="Genomic_DNA"/>
</dbReference>
<comment type="caution">
    <text evidence="12">The sequence shown here is derived from an EMBL/GenBank/DDBJ whole genome shotgun (WGS) entry which is preliminary data.</text>
</comment>
<comment type="subcellular location">
    <subcellularLocation>
        <location evidence="1">Cell membrane</location>
        <topology evidence="1">Single-pass membrane protein</topology>
    </subcellularLocation>
</comment>
<dbReference type="Pfam" id="PF02699">
    <property type="entry name" value="YajC"/>
    <property type="match status" value="1"/>
</dbReference>
<evidence type="ECO:0000313" key="12">
    <source>
        <dbReference type="EMBL" id="PNS42957.1"/>
    </source>
</evidence>
<keyword evidence="8" id="KW-0811">Translocation</keyword>
<sequence>MPQFFQQYGILIVLVVVMVFMMIFQSRSAKKRQAEVRSFYDSLKPGTEVITIGGVIGKVVSVDTKYEEIVIDSEGSLLRFSFRAVSKEYIRPAFISDEEAENAEKDQAKDQAKELANESDSDKSAETLEENKTSESSKVEDNKDDNKE</sequence>
<dbReference type="GO" id="GO:0005886">
    <property type="term" value="C:plasma membrane"/>
    <property type="evidence" value="ECO:0007669"/>
    <property type="project" value="UniProtKB-SubCell"/>
</dbReference>
<evidence type="ECO:0000256" key="4">
    <source>
        <dbReference type="ARBA" id="ARBA00022475"/>
    </source>
</evidence>
<dbReference type="Proteomes" id="UP000236146">
    <property type="component" value="Unassembled WGS sequence"/>
</dbReference>
<accession>A0A2K1STU3</accession>
<feature type="region of interest" description="Disordered" evidence="10">
    <location>
        <begin position="99"/>
        <end position="148"/>
    </location>
</feature>
<dbReference type="OrthoDB" id="3240462at2"/>
<evidence type="ECO:0000256" key="5">
    <source>
        <dbReference type="ARBA" id="ARBA00022692"/>
    </source>
</evidence>
<name>A0A2K1STU3_GARVA</name>
<evidence type="ECO:0000256" key="1">
    <source>
        <dbReference type="ARBA" id="ARBA00004162"/>
    </source>
</evidence>
<comment type="similarity">
    <text evidence="2">Belongs to the YajC family.</text>
</comment>
<dbReference type="GO" id="GO:0015031">
    <property type="term" value="P:protein transport"/>
    <property type="evidence" value="ECO:0007669"/>
    <property type="project" value="UniProtKB-KW"/>
</dbReference>